<dbReference type="Proteomes" id="UP000013827">
    <property type="component" value="Unassembled WGS sequence"/>
</dbReference>
<evidence type="ECO:0000313" key="2">
    <source>
        <dbReference type="Proteomes" id="UP000013827"/>
    </source>
</evidence>
<dbReference type="KEGG" id="ehx:EMIHUDRAFT_439420"/>
<keyword evidence="2" id="KW-1185">Reference proteome</keyword>
<dbReference type="eggNOG" id="ENOG502SDJM">
    <property type="taxonomic scope" value="Eukaryota"/>
</dbReference>
<dbReference type="HOGENOM" id="CLU_1079378_0_0_1"/>
<dbReference type="AlphaFoldDB" id="A0A0D3KZ03"/>
<dbReference type="EnsemblProtists" id="EOD40988">
    <property type="protein sequence ID" value="EOD40988"/>
    <property type="gene ID" value="EMIHUDRAFT_439420"/>
</dbReference>
<accession>A0A0D3KZ03</accession>
<protein>
    <recommendedName>
        <fullName evidence="3">ABM domain-containing protein</fullName>
    </recommendedName>
</protein>
<dbReference type="OMA" id="WDQFPKL"/>
<dbReference type="PaxDb" id="2903-EOD40988"/>
<dbReference type="GeneID" id="17286258"/>
<dbReference type="RefSeq" id="XP_005793417.1">
    <property type="nucleotide sequence ID" value="XM_005793360.1"/>
</dbReference>
<reference evidence="2" key="1">
    <citation type="journal article" date="2013" name="Nature">
        <title>Pan genome of the phytoplankton Emiliania underpins its global distribution.</title>
        <authorList>
            <person name="Read B.A."/>
            <person name="Kegel J."/>
            <person name="Klute M.J."/>
            <person name="Kuo A."/>
            <person name="Lefebvre S.C."/>
            <person name="Maumus F."/>
            <person name="Mayer C."/>
            <person name="Miller J."/>
            <person name="Monier A."/>
            <person name="Salamov A."/>
            <person name="Young J."/>
            <person name="Aguilar M."/>
            <person name="Claverie J.M."/>
            <person name="Frickenhaus S."/>
            <person name="Gonzalez K."/>
            <person name="Herman E.K."/>
            <person name="Lin Y.C."/>
            <person name="Napier J."/>
            <person name="Ogata H."/>
            <person name="Sarno A.F."/>
            <person name="Shmutz J."/>
            <person name="Schroeder D."/>
            <person name="de Vargas C."/>
            <person name="Verret F."/>
            <person name="von Dassow P."/>
            <person name="Valentin K."/>
            <person name="Van de Peer Y."/>
            <person name="Wheeler G."/>
            <person name="Dacks J.B."/>
            <person name="Delwiche C.F."/>
            <person name="Dyhrman S.T."/>
            <person name="Glockner G."/>
            <person name="John U."/>
            <person name="Richards T."/>
            <person name="Worden A.Z."/>
            <person name="Zhang X."/>
            <person name="Grigoriev I.V."/>
            <person name="Allen A.E."/>
            <person name="Bidle K."/>
            <person name="Borodovsky M."/>
            <person name="Bowler C."/>
            <person name="Brownlee C."/>
            <person name="Cock J.M."/>
            <person name="Elias M."/>
            <person name="Gladyshev V.N."/>
            <person name="Groth M."/>
            <person name="Guda C."/>
            <person name="Hadaegh A."/>
            <person name="Iglesias-Rodriguez M.D."/>
            <person name="Jenkins J."/>
            <person name="Jones B.M."/>
            <person name="Lawson T."/>
            <person name="Leese F."/>
            <person name="Lindquist E."/>
            <person name="Lobanov A."/>
            <person name="Lomsadze A."/>
            <person name="Malik S.B."/>
            <person name="Marsh M.E."/>
            <person name="Mackinder L."/>
            <person name="Mock T."/>
            <person name="Mueller-Roeber B."/>
            <person name="Pagarete A."/>
            <person name="Parker M."/>
            <person name="Probert I."/>
            <person name="Quesneville H."/>
            <person name="Raines C."/>
            <person name="Rensing S.A."/>
            <person name="Riano-Pachon D.M."/>
            <person name="Richier S."/>
            <person name="Rokitta S."/>
            <person name="Shiraiwa Y."/>
            <person name="Soanes D.M."/>
            <person name="van der Giezen M."/>
            <person name="Wahlund T.M."/>
            <person name="Williams B."/>
            <person name="Wilson W."/>
            <person name="Wolfe G."/>
            <person name="Wurch L.L."/>
        </authorList>
    </citation>
    <scope>NUCLEOTIDE SEQUENCE</scope>
</reference>
<proteinExistence type="predicted"/>
<name>A0A0D3KZ03_EMIH1</name>
<reference evidence="1" key="2">
    <citation type="submission" date="2024-10" db="UniProtKB">
        <authorList>
            <consortium name="EnsemblProtists"/>
        </authorList>
    </citation>
    <scope>IDENTIFICATION</scope>
</reference>
<evidence type="ECO:0000313" key="1">
    <source>
        <dbReference type="EnsemblProtists" id="EOD40988"/>
    </source>
</evidence>
<evidence type="ECO:0008006" key="3">
    <source>
        <dbReference type="Google" id="ProtNLM"/>
    </source>
</evidence>
<organism evidence="1 2">
    <name type="scientific">Emiliania huxleyi (strain CCMP1516)</name>
    <dbReference type="NCBI Taxonomy" id="280463"/>
    <lineage>
        <taxon>Eukaryota</taxon>
        <taxon>Haptista</taxon>
        <taxon>Haptophyta</taxon>
        <taxon>Prymnesiophyceae</taxon>
        <taxon>Isochrysidales</taxon>
        <taxon>Noelaerhabdaceae</taxon>
        <taxon>Emiliania</taxon>
    </lineage>
</organism>
<sequence>MSSTGALKPGCQVHAITCKVPNAEVGVFEQLLAKHEAFMRETHQPGGDSEPHAMVFTWCKSAGEESTLYGLHECYRGAKGCTEHLVVASAKAPQLLEEFGAIVGKHANSWVTFAPVIHTMKDSMVEGMAAVDCDKKMFQLHFNVDEGSDAEKEMDAFAADHAAFMEETHTPNGSGAEPSPLYFVWTKSAQFKDPFDPSKGSEPKVQFSLTEIYKGQEGCDAHMAAGQANAPLFARFQAVVEKHSVATCMMADVIRSMR</sequence>